<dbReference type="Pfam" id="PF00226">
    <property type="entry name" value="DnaJ"/>
    <property type="match status" value="1"/>
</dbReference>
<feature type="compositionally biased region" description="Basic residues" evidence="2">
    <location>
        <begin position="132"/>
        <end position="142"/>
    </location>
</feature>
<feature type="compositionally biased region" description="Basic residues" evidence="2">
    <location>
        <begin position="191"/>
        <end position="214"/>
    </location>
</feature>
<dbReference type="InterPro" id="IPR022226">
    <property type="entry name" value="DUF3752"/>
</dbReference>
<name>A0A5N6RPR7_9ROSI</name>
<accession>A0A5N6RPR7</accession>
<evidence type="ECO:0000313" key="5">
    <source>
        <dbReference type="Proteomes" id="UP000327013"/>
    </source>
</evidence>
<dbReference type="InterPro" id="IPR001623">
    <property type="entry name" value="DnaJ_domain"/>
</dbReference>
<keyword evidence="5" id="KW-1185">Reference proteome</keyword>
<dbReference type="OrthoDB" id="342454at2759"/>
<feature type="compositionally biased region" description="Basic and acidic residues" evidence="2">
    <location>
        <begin position="673"/>
        <end position="683"/>
    </location>
</feature>
<feature type="region of interest" description="Disordered" evidence="2">
    <location>
        <begin position="121"/>
        <end position="237"/>
    </location>
</feature>
<sequence length="713" mass="79753">MEHEHSSGGTVQRGSAGKCDVRKAKTVEEMVGHGAVTYHVVSHNLKVGGDVWHVQGVMGEQVNAGIMDVGQGMGCMHVATTICERVSGSEEGRGAAVEQLSAEIGHSRACVASMHIGAGEMEVEQQGPGGRKSLRQWKRRARVSQAGFGKNYDTETSSSSSCPSSSDDDDSSKRRRRHRRRSDDKESRREKERRREKRRKERERKRRKSRRDGKKSRVSESESGSSSDDTDSERVQAKPEAVVRDLLREFPGVGNDLIQLLQMVDGGQAVDIKGVSERSLMKHIKKLFLSLGLKESGDRVFLLTSNARPCLEVLGPLIHAHIEPKEQQNDASVPANGDLEAVDCGQVMDEGNVAGPCPEDATTAPRRRVIGPEMPSAELLAAAAKLTEAQAELRDVELEEDTEIFIGPPPPAMVAEAASANEAERFEEVTRIMGVEADCPYDVVGVNRNMSVDNVKKRYWKLSLLVHPDKCPHPQAHQAFIKLNKAFKELQDPDKRKLLDEKITLKEEQEKFKAELKVMREAAQWRRSQGISMEGDDELLADMDVKVEPIRDEWMTTLPPERKPGMTMQSTQFSRRSKEGRGDTSVWTDTPSDRAQKAKMNYLEAYNEASALASNEEQNKGKSSEAELVDKYNKEKRSKSLLQKHQEEATGRSKKKSKQQPEKEQWVGQHPWKPWDREKDLTAGRKSINLDPENMAQGLTSRFSSGNFQRNFL</sequence>
<dbReference type="PANTHER" id="PTHR47422">
    <property type="entry name" value="DNAJ HEAT SHOCK N-TERMINAL DOMAIN-CONTAINING PROTEIN"/>
    <property type="match status" value="1"/>
</dbReference>
<dbReference type="EMBL" id="CM017327">
    <property type="protein sequence ID" value="KAE8100269.1"/>
    <property type="molecule type" value="Genomic_DNA"/>
</dbReference>
<feature type="region of interest" description="Disordered" evidence="2">
    <location>
        <begin position="636"/>
        <end position="684"/>
    </location>
</feature>
<dbReference type="SUPFAM" id="SSF46565">
    <property type="entry name" value="Chaperone J-domain"/>
    <property type="match status" value="1"/>
</dbReference>
<feature type="compositionally biased region" description="Basic and acidic residues" evidence="2">
    <location>
        <begin position="181"/>
        <end position="190"/>
    </location>
</feature>
<dbReference type="PRINTS" id="PR00625">
    <property type="entry name" value="JDOMAIN"/>
</dbReference>
<evidence type="ECO:0000256" key="2">
    <source>
        <dbReference type="SAM" id="MobiDB-lite"/>
    </source>
</evidence>
<dbReference type="AlphaFoldDB" id="A0A5N6RPR7"/>
<dbReference type="Gene3D" id="1.10.287.110">
    <property type="entry name" value="DnaJ domain"/>
    <property type="match status" value="1"/>
</dbReference>
<evidence type="ECO:0000256" key="1">
    <source>
        <dbReference type="SAM" id="Coils"/>
    </source>
</evidence>
<dbReference type="CDD" id="cd06257">
    <property type="entry name" value="DnaJ"/>
    <property type="match status" value="1"/>
</dbReference>
<dbReference type="InterPro" id="IPR036869">
    <property type="entry name" value="J_dom_sf"/>
</dbReference>
<dbReference type="PROSITE" id="PS50076">
    <property type="entry name" value="DNAJ_2"/>
    <property type="match status" value="1"/>
</dbReference>
<dbReference type="SMART" id="SM00271">
    <property type="entry name" value="DnaJ"/>
    <property type="match status" value="1"/>
</dbReference>
<dbReference type="Proteomes" id="UP000327013">
    <property type="component" value="Chromosome 7"/>
</dbReference>
<feature type="domain" description="J" evidence="3">
    <location>
        <begin position="439"/>
        <end position="503"/>
    </location>
</feature>
<proteinExistence type="predicted"/>
<feature type="region of interest" description="Disordered" evidence="2">
    <location>
        <begin position="556"/>
        <end position="595"/>
    </location>
</feature>
<organism evidence="4 5">
    <name type="scientific">Carpinus fangiana</name>
    <dbReference type="NCBI Taxonomy" id="176857"/>
    <lineage>
        <taxon>Eukaryota</taxon>
        <taxon>Viridiplantae</taxon>
        <taxon>Streptophyta</taxon>
        <taxon>Embryophyta</taxon>
        <taxon>Tracheophyta</taxon>
        <taxon>Spermatophyta</taxon>
        <taxon>Magnoliopsida</taxon>
        <taxon>eudicotyledons</taxon>
        <taxon>Gunneridae</taxon>
        <taxon>Pentapetalae</taxon>
        <taxon>rosids</taxon>
        <taxon>fabids</taxon>
        <taxon>Fagales</taxon>
        <taxon>Betulaceae</taxon>
        <taxon>Carpinus</taxon>
    </lineage>
</organism>
<dbReference type="PANTHER" id="PTHR47422:SF1">
    <property type="entry name" value="DNAJ HEAT SHOCK N-TERMINAL DOMAIN-CONTAINING PROTEIN"/>
    <property type="match status" value="1"/>
</dbReference>
<keyword evidence="1" id="KW-0175">Coiled coil</keyword>
<evidence type="ECO:0000313" key="4">
    <source>
        <dbReference type="EMBL" id="KAE8100269.1"/>
    </source>
</evidence>
<dbReference type="Pfam" id="PF12572">
    <property type="entry name" value="DUF3752"/>
    <property type="match status" value="1"/>
</dbReference>
<evidence type="ECO:0000259" key="3">
    <source>
        <dbReference type="PROSITE" id="PS50076"/>
    </source>
</evidence>
<feature type="coiled-coil region" evidence="1">
    <location>
        <begin position="495"/>
        <end position="522"/>
    </location>
</feature>
<protein>
    <recommendedName>
        <fullName evidence="3">J domain-containing protein</fullName>
    </recommendedName>
</protein>
<reference evidence="4 5" key="1">
    <citation type="submission" date="2019-06" db="EMBL/GenBank/DDBJ databases">
        <title>A chromosomal-level reference genome of Carpinus fangiana (Coryloideae, Betulaceae).</title>
        <authorList>
            <person name="Yang X."/>
            <person name="Wang Z."/>
            <person name="Zhang L."/>
            <person name="Hao G."/>
            <person name="Liu J."/>
            <person name="Yang Y."/>
        </authorList>
    </citation>
    <scope>NUCLEOTIDE SEQUENCE [LARGE SCALE GENOMIC DNA]</scope>
    <source>
        <strain evidence="4">Cfa_2016G</strain>
        <tissue evidence="4">Leaf</tissue>
    </source>
</reference>
<gene>
    <name evidence="4" type="ORF">FH972_018184</name>
</gene>